<feature type="chain" id="PRO_5010249037" description="argininosuccinate lyase" evidence="7">
    <location>
        <begin position="31"/>
        <end position="542"/>
    </location>
</feature>
<evidence type="ECO:0000256" key="1">
    <source>
        <dbReference type="ARBA" id="ARBA00000985"/>
    </source>
</evidence>
<dbReference type="UniPathway" id="UPA00068">
    <property type="reaction ID" value="UER00114"/>
</dbReference>
<evidence type="ECO:0000256" key="4">
    <source>
        <dbReference type="ARBA" id="ARBA00012338"/>
    </source>
</evidence>
<evidence type="ECO:0000256" key="7">
    <source>
        <dbReference type="SAM" id="SignalP"/>
    </source>
</evidence>
<name>A0A1H3SIK9_9PSED</name>
<dbReference type="PANTHER" id="PTHR43814">
    <property type="entry name" value="ARGININOSUCCINATE LYASE"/>
    <property type="match status" value="1"/>
</dbReference>
<dbReference type="InterPro" id="IPR008948">
    <property type="entry name" value="L-Aspartase-like"/>
</dbReference>
<dbReference type="PRINTS" id="PR00145">
    <property type="entry name" value="ARGSUCLYASE"/>
</dbReference>
<evidence type="ECO:0000313" key="10">
    <source>
        <dbReference type="Proteomes" id="UP000182902"/>
    </source>
</evidence>
<gene>
    <name evidence="9" type="ORF">SAMN05216247_109203</name>
</gene>
<protein>
    <recommendedName>
        <fullName evidence="4">argininosuccinate lyase</fullName>
        <ecNumber evidence="4">4.3.2.1</ecNumber>
    </recommendedName>
</protein>
<feature type="domain" description="Fumarate lyase N-terminal" evidence="8">
    <location>
        <begin position="133"/>
        <end position="341"/>
    </location>
</feature>
<evidence type="ECO:0000259" key="8">
    <source>
        <dbReference type="Pfam" id="PF00206"/>
    </source>
</evidence>
<comment type="catalytic activity">
    <reaction evidence="1">
        <text>2-(N(omega)-L-arginino)succinate = fumarate + L-arginine</text>
        <dbReference type="Rhea" id="RHEA:24020"/>
        <dbReference type="ChEBI" id="CHEBI:29806"/>
        <dbReference type="ChEBI" id="CHEBI:32682"/>
        <dbReference type="ChEBI" id="CHEBI:57472"/>
        <dbReference type="EC" id="4.3.2.1"/>
    </reaction>
</comment>
<keyword evidence="5" id="KW-0055">Arginine biosynthesis</keyword>
<evidence type="ECO:0000313" key="9">
    <source>
        <dbReference type="EMBL" id="SDZ37528.1"/>
    </source>
</evidence>
<dbReference type="GO" id="GO:0004056">
    <property type="term" value="F:argininosuccinate lyase activity"/>
    <property type="evidence" value="ECO:0007669"/>
    <property type="project" value="UniProtKB-EC"/>
</dbReference>
<keyword evidence="9" id="KW-0456">Lyase</keyword>
<dbReference type="InterPro" id="IPR022761">
    <property type="entry name" value="Fumarate_lyase_N"/>
</dbReference>
<dbReference type="Gene3D" id="1.10.275.10">
    <property type="entry name" value="Fumarase/aspartase (N-terminal domain)"/>
    <property type="match status" value="1"/>
</dbReference>
<reference evidence="9 10" key="1">
    <citation type="submission" date="2016-10" db="EMBL/GenBank/DDBJ databases">
        <authorList>
            <person name="de Groot N.N."/>
        </authorList>
    </citation>
    <scope>NUCLEOTIDE SEQUENCE [LARGE SCALE GENOMIC DNA]</scope>
    <source>
        <strain evidence="9 10">ICMP 14252</strain>
    </source>
</reference>
<dbReference type="GO" id="GO:0005829">
    <property type="term" value="C:cytosol"/>
    <property type="evidence" value="ECO:0007669"/>
    <property type="project" value="TreeGrafter"/>
</dbReference>
<organism evidence="9 10">
    <name type="scientific">Pseudomonas salomonii</name>
    <dbReference type="NCBI Taxonomy" id="191391"/>
    <lineage>
        <taxon>Bacteria</taxon>
        <taxon>Pseudomonadati</taxon>
        <taxon>Pseudomonadota</taxon>
        <taxon>Gammaproteobacteria</taxon>
        <taxon>Pseudomonadales</taxon>
        <taxon>Pseudomonadaceae</taxon>
        <taxon>Pseudomonas</taxon>
    </lineage>
</organism>
<dbReference type="PANTHER" id="PTHR43814:SF1">
    <property type="entry name" value="ARGININOSUCCINATE LYASE"/>
    <property type="match status" value="1"/>
</dbReference>
<dbReference type="InterPro" id="IPR009049">
    <property type="entry name" value="Argininosuccinate_lyase"/>
</dbReference>
<dbReference type="InterPro" id="IPR000362">
    <property type="entry name" value="Fumarate_lyase_fam"/>
</dbReference>
<feature type="region of interest" description="Disordered" evidence="6">
    <location>
        <begin position="49"/>
        <end position="69"/>
    </location>
</feature>
<sequence>MNNISPQRALKSLLSLAVTLALFNSLNAYAANTGELPCTTTEQCAAQAARVGATPDSSQTEHKAKGDPTQTQFAWLNRINKASIVMLTEEGIVKPEMGQEIAGGVRYAIAQADQPGGTRPSDVLQLEKIMTDKIGPEASLIHSGRSRQDMLATYRLAALRSQVLAYSEALNATRQRLLNIADKNVDTLVPAYTNGVQAMPISYAHYLLAFEAAFDRDGQRIRELYTRLNQSPMGTAVLANSAYPLNRERLAELLGFDGVRENSLDSSQVSTYDIPIEAANMASSSAIRVGAMIGDIHTQYHQIRPWLLLDEEATYTSSAMPQKRNPGLLMRARESASDVVGLAQAVTLRAHNVTTGMTDYKFAFDSLGVFRSTQEMFHSLDAVLDALQINPQRALEELESEWTTSMELADTLERQYKVPFRIGHSFASLIVTQARSNGTTPKTFAYADAQKLYSQAADKYKWTPTTLPLDEAGFRAALSPTNMVQTRKGTGGPQPQEVKRMLVEARKTLQADQQWLKERREKLKSAETHLDQAFDKLADSKR</sequence>
<keyword evidence="7" id="KW-0732">Signal</keyword>
<dbReference type="GO" id="GO:0042450">
    <property type="term" value="P:L-arginine biosynthetic process via ornithine"/>
    <property type="evidence" value="ECO:0007669"/>
    <property type="project" value="InterPro"/>
</dbReference>
<dbReference type="CDD" id="cd01359">
    <property type="entry name" value="Argininosuccinate_lyase"/>
    <property type="match status" value="1"/>
</dbReference>
<dbReference type="Gene3D" id="1.10.40.30">
    <property type="entry name" value="Fumarase/aspartase (C-terminal domain)"/>
    <property type="match status" value="1"/>
</dbReference>
<evidence type="ECO:0000256" key="5">
    <source>
        <dbReference type="ARBA" id="ARBA00022571"/>
    </source>
</evidence>
<dbReference type="PRINTS" id="PR00149">
    <property type="entry name" value="FUMRATELYASE"/>
</dbReference>
<dbReference type="EC" id="4.3.2.1" evidence="4"/>
<dbReference type="Pfam" id="PF00206">
    <property type="entry name" value="Lyase_1"/>
    <property type="match status" value="1"/>
</dbReference>
<dbReference type="EMBL" id="FNOX01000009">
    <property type="protein sequence ID" value="SDZ37528.1"/>
    <property type="molecule type" value="Genomic_DNA"/>
</dbReference>
<proteinExistence type="inferred from homology"/>
<feature type="signal peptide" evidence="7">
    <location>
        <begin position="1"/>
        <end position="30"/>
    </location>
</feature>
<evidence type="ECO:0000256" key="3">
    <source>
        <dbReference type="ARBA" id="ARBA00005552"/>
    </source>
</evidence>
<evidence type="ECO:0000256" key="2">
    <source>
        <dbReference type="ARBA" id="ARBA00004941"/>
    </source>
</evidence>
<evidence type="ECO:0000256" key="6">
    <source>
        <dbReference type="SAM" id="MobiDB-lite"/>
    </source>
</evidence>
<comment type="pathway">
    <text evidence="2">Amino-acid biosynthesis; L-arginine biosynthesis; L-arginine from L-ornithine and carbamoyl phosphate: step 3/3.</text>
</comment>
<accession>A0A1H3SIK9</accession>
<dbReference type="Proteomes" id="UP000182902">
    <property type="component" value="Unassembled WGS sequence"/>
</dbReference>
<dbReference type="AlphaFoldDB" id="A0A1H3SIK9"/>
<comment type="similarity">
    <text evidence="3">In the N-terminal section; belongs to the lyase 1 family. Argininosuccinate lyase subfamily.</text>
</comment>
<dbReference type="RefSeq" id="WP_244160742.1">
    <property type="nucleotide sequence ID" value="NZ_FNOX01000009.1"/>
</dbReference>
<dbReference type="Gene3D" id="1.20.200.10">
    <property type="entry name" value="Fumarase/aspartase (Central domain)"/>
    <property type="match status" value="1"/>
</dbReference>
<dbReference type="SUPFAM" id="SSF48557">
    <property type="entry name" value="L-aspartase-like"/>
    <property type="match status" value="1"/>
</dbReference>
<keyword evidence="5" id="KW-0028">Amino-acid biosynthesis</keyword>
<dbReference type="InterPro" id="IPR024083">
    <property type="entry name" value="Fumarase/histidase_N"/>
</dbReference>